<dbReference type="Ensembl" id="ENSSMRT00000013938.1">
    <property type="protein sequence ID" value="ENSSMRP00000011963.1"/>
    <property type="gene ID" value="ENSSMRG00000009369.1"/>
</dbReference>
<dbReference type="PANTHER" id="PTHR24061">
    <property type="entry name" value="CALCIUM-SENSING RECEPTOR-RELATED"/>
    <property type="match status" value="1"/>
</dbReference>
<evidence type="ECO:0000256" key="4">
    <source>
        <dbReference type="ARBA" id="ARBA00023136"/>
    </source>
</evidence>
<dbReference type="InterPro" id="IPR028082">
    <property type="entry name" value="Peripla_BP_I"/>
</dbReference>
<evidence type="ECO:0000313" key="8">
    <source>
        <dbReference type="Ensembl" id="ENSSMRP00000011963.1"/>
    </source>
</evidence>
<keyword evidence="4" id="KW-0472">Membrane</keyword>
<evidence type="ECO:0000256" key="3">
    <source>
        <dbReference type="ARBA" id="ARBA00022989"/>
    </source>
</evidence>
<dbReference type="Gene3D" id="3.40.50.2300">
    <property type="match status" value="2"/>
</dbReference>
<evidence type="ECO:0000256" key="5">
    <source>
        <dbReference type="ARBA" id="ARBA00023170"/>
    </source>
</evidence>
<dbReference type="GeneTree" id="ENSGT00950000182788"/>
<keyword evidence="5" id="KW-0675">Receptor</keyword>
<dbReference type="Pfam" id="PF01094">
    <property type="entry name" value="ANF_receptor"/>
    <property type="match status" value="1"/>
</dbReference>
<name>A0A8D0BRP1_SALMN</name>
<keyword evidence="3" id="KW-1133">Transmembrane helix</keyword>
<proteinExistence type="predicted"/>
<dbReference type="AlphaFoldDB" id="A0A8D0BRP1"/>
<sequence length="363" mass="42217">LSRLTSTTVPMLFTPIWCWKNRDKAEECHYDLLLYQSIEIFFTFSTPCRLMPVPKNYQRILAFVFATHEVNKNPFLLPNITMGFHIYDYRENPIKTYEVSLSQLSAQGPFIPNYNCNRLYRLQSVIGGLDSKSSWNMAPIFGIYKIPDKTQFPFIYRMVPKEDTHYPGIIKLLLHFKWTWIGLLVPDTDNGERFLRTFTSLLFSNGICAAFSVLINLQALHLHFQSFFTWYKVNVIVYYGKVWITTALWDLTLNLSYDILSSKNIHLHPFLGNTHFYNNSLEGIYVDADGELTAQLDIVNWVPFFNKSFHALKFGSMNGQKSLELKFTIDQDAIQWPRMFNQVGKKPSVLGHQTLIVCWASIV</sequence>
<evidence type="ECO:0000256" key="6">
    <source>
        <dbReference type="ARBA" id="ARBA00023180"/>
    </source>
</evidence>
<evidence type="ECO:0000259" key="7">
    <source>
        <dbReference type="Pfam" id="PF01094"/>
    </source>
</evidence>
<dbReference type="InterPro" id="IPR000068">
    <property type="entry name" value="GPCR_3_Ca_sens_rcpt-rel"/>
</dbReference>
<feature type="domain" description="Receptor ligand binding region" evidence="7">
    <location>
        <begin position="61"/>
        <end position="216"/>
    </location>
</feature>
<dbReference type="Proteomes" id="UP000694421">
    <property type="component" value="Unplaced"/>
</dbReference>
<comment type="subcellular location">
    <subcellularLocation>
        <location evidence="1">Membrane</location>
        <topology evidence="1">Multi-pass membrane protein</topology>
    </subcellularLocation>
</comment>
<keyword evidence="6" id="KW-0325">Glycoprotein</keyword>
<reference evidence="8" key="2">
    <citation type="submission" date="2025-09" db="UniProtKB">
        <authorList>
            <consortium name="Ensembl"/>
        </authorList>
    </citation>
    <scope>IDENTIFICATION</scope>
</reference>
<dbReference type="GO" id="GO:0005886">
    <property type="term" value="C:plasma membrane"/>
    <property type="evidence" value="ECO:0007669"/>
    <property type="project" value="TreeGrafter"/>
</dbReference>
<dbReference type="GO" id="GO:0004930">
    <property type="term" value="F:G protein-coupled receptor activity"/>
    <property type="evidence" value="ECO:0007669"/>
    <property type="project" value="InterPro"/>
</dbReference>
<evidence type="ECO:0000256" key="2">
    <source>
        <dbReference type="ARBA" id="ARBA00022692"/>
    </source>
</evidence>
<dbReference type="InterPro" id="IPR000337">
    <property type="entry name" value="GPCR_3"/>
</dbReference>
<protein>
    <recommendedName>
        <fullName evidence="7">Receptor ligand binding region domain-containing protein</fullName>
    </recommendedName>
</protein>
<reference evidence="8" key="1">
    <citation type="submission" date="2025-08" db="UniProtKB">
        <authorList>
            <consortium name="Ensembl"/>
        </authorList>
    </citation>
    <scope>IDENTIFICATION</scope>
</reference>
<dbReference type="InterPro" id="IPR001828">
    <property type="entry name" value="ANF_lig-bd_rcpt"/>
</dbReference>
<keyword evidence="9" id="KW-1185">Reference proteome</keyword>
<keyword evidence="2" id="KW-0812">Transmembrane</keyword>
<evidence type="ECO:0000256" key="1">
    <source>
        <dbReference type="ARBA" id="ARBA00004141"/>
    </source>
</evidence>
<dbReference type="PRINTS" id="PR00248">
    <property type="entry name" value="GPCRMGR"/>
</dbReference>
<evidence type="ECO:0000313" key="9">
    <source>
        <dbReference type="Proteomes" id="UP000694421"/>
    </source>
</evidence>
<organism evidence="8 9">
    <name type="scientific">Salvator merianae</name>
    <name type="common">Argentine black and white tegu</name>
    <name type="synonym">Tupinambis merianae</name>
    <dbReference type="NCBI Taxonomy" id="96440"/>
    <lineage>
        <taxon>Eukaryota</taxon>
        <taxon>Metazoa</taxon>
        <taxon>Chordata</taxon>
        <taxon>Craniata</taxon>
        <taxon>Vertebrata</taxon>
        <taxon>Euteleostomi</taxon>
        <taxon>Lepidosauria</taxon>
        <taxon>Squamata</taxon>
        <taxon>Bifurcata</taxon>
        <taxon>Unidentata</taxon>
        <taxon>Episquamata</taxon>
        <taxon>Laterata</taxon>
        <taxon>Teiioidea</taxon>
        <taxon>Teiidae</taxon>
        <taxon>Salvator</taxon>
    </lineage>
</organism>
<accession>A0A8D0BRP1</accession>
<dbReference type="SUPFAM" id="SSF53822">
    <property type="entry name" value="Periplasmic binding protein-like I"/>
    <property type="match status" value="1"/>
</dbReference>
<dbReference type="PANTHER" id="PTHR24061:SF599">
    <property type="entry name" value="G-PROTEIN COUPLED RECEPTORS FAMILY 3 PROFILE DOMAIN-CONTAINING PROTEIN"/>
    <property type="match status" value="1"/>
</dbReference>